<evidence type="ECO:0000313" key="1">
    <source>
        <dbReference type="EMBL" id="QNO42303.1"/>
    </source>
</evidence>
<dbReference type="InterPro" id="IPR013324">
    <property type="entry name" value="RNA_pol_sigma_r3/r4-like"/>
</dbReference>
<dbReference type="SUPFAM" id="SSF88659">
    <property type="entry name" value="Sigma3 and sigma4 domains of RNA polymerase sigma factors"/>
    <property type="match status" value="1"/>
</dbReference>
<evidence type="ECO:0000313" key="3">
    <source>
        <dbReference type="EMBL" id="QNO43003.1"/>
    </source>
</evidence>
<dbReference type="AlphaFoldDB" id="A0A7G9YCJ4"/>
<dbReference type="EMBL" id="MT630785">
    <property type="protein sequence ID" value="QNO43003.1"/>
    <property type="molecule type" value="Genomic_DNA"/>
</dbReference>
<gene>
    <name evidence="3" type="ORF">ABGNOHFO_00022</name>
    <name evidence="5" type="ORF">GCLFFNCO_00007</name>
    <name evidence="2" type="ORF">LBOOMNCC_00018</name>
    <name evidence="4" type="ORF">LNNHMJAE_00013</name>
    <name evidence="1" type="ORF">OEDCDHIP_00020</name>
</gene>
<evidence type="ECO:0000313" key="5">
    <source>
        <dbReference type="EMBL" id="QNO45728.1"/>
    </source>
</evidence>
<name>A0A7G9YCJ4_9EURY</name>
<organism evidence="5">
    <name type="scientific">Candidatus Methanogaster sp. ANME-2c ERB4</name>
    <dbReference type="NCBI Taxonomy" id="2759911"/>
    <lineage>
        <taxon>Archaea</taxon>
        <taxon>Methanobacteriati</taxon>
        <taxon>Methanobacteriota</taxon>
        <taxon>Stenosarchaea group</taxon>
        <taxon>Methanomicrobia</taxon>
        <taxon>Methanosarcinales</taxon>
        <taxon>ANME-2 cluster</taxon>
        <taxon>Candidatus Methanogasteraceae</taxon>
        <taxon>Candidatus Methanogaster</taxon>
    </lineage>
</organism>
<proteinExistence type="predicted"/>
<protein>
    <submittedName>
        <fullName evidence="5">Uncharacterized protein</fullName>
    </submittedName>
</protein>
<dbReference type="EMBL" id="MT630742">
    <property type="protein sequence ID" value="QNO42465.1"/>
    <property type="molecule type" value="Genomic_DNA"/>
</dbReference>
<evidence type="ECO:0000313" key="2">
    <source>
        <dbReference type="EMBL" id="QNO42465.1"/>
    </source>
</evidence>
<reference evidence="5" key="1">
    <citation type="submission" date="2020-06" db="EMBL/GenBank/DDBJ databases">
        <title>Unique genomic features of the anaerobic methanotrophic archaea.</title>
        <authorList>
            <person name="Chadwick G.L."/>
            <person name="Skennerton C.T."/>
            <person name="Laso-Perez R."/>
            <person name="Leu A.O."/>
            <person name="Speth D.R."/>
            <person name="Yu H."/>
            <person name="Morgan-Lang C."/>
            <person name="Hatzenpichler R."/>
            <person name="Goudeau D."/>
            <person name="Malmstrom R."/>
            <person name="Brazelton W.J."/>
            <person name="Woyke T."/>
            <person name="Hallam S.J."/>
            <person name="Tyson G.W."/>
            <person name="Wegener G."/>
            <person name="Boetius A."/>
            <person name="Orphan V."/>
        </authorList>
    </citation>
    <scope>NUCLEOTIDE SEQUENCE</scope>
</reference>
<sequence>MTYLIRAMRLEMIRLRDEKHKTLQEIADILHIGKTTVRKNLIAAEAYTPLRRKSPAWTEEEDARLIRIREEGLTGQELTAKFPERQHGSVLNHLHLLREQGRVR</sequence>
<dbReference type="EMBL" id="MT630792">
    <property type="protein sequence ID" value="QNO43138.1"/>
    <property type="molecule type" value="Genomic_DNA"/>
</dbReference>
<evidence type="ECO:0000313" key="4">
    <source>
        <dbReference type="EMBL" id="QNO43138.1"/>
    </source>
</evidence>
<dbReference type="EMBL" id="MT631147">
    <property type="protein sequence ID" value="QNO45728.1"/>
    <property type="molecule type" value="Genomic_DNA"/>
</dbReference>
<dbReference type="EMBL" id="MT630729">
    <property type="protein sequence ID" value="QNO42303.1"/>
    <property type="molecule type" value="Genomic_DNA"/>
</dbReference>
<accession>A0A7G9YCJ4</accession>